<dbReference type="Proteomes" id="UP001269144">
    <property type="component" value="Unassembled WGS sequence"/>
</dbReference>
<reference evidence="2" key="1">
    <citation type="submission" date="2023-07" db="EMBL/GenBank/DDBJ databases">
        <title>Paracoccus sp. MBLB3053 whole genome sequence.</title>
        <authorList>
            <person name="Hwang C.Y."/>
            <person name="Cho E.-S."/>
            <person name="Seo M.-J."/>
        </authorList>
    </citation>
    <scope>NUCLEOTIDE SEQUENCE [LARGE SCALE GENOMIC DNA]</scope>
    <source>
        <strain evidence="2">MBLB3053</strain>
    </source>
</reference>
<evidence type="ECO:0000313" key="2">
    <source>
        <dbReference type="Proteomes" id="UP001269144"/>
    </source>
</evidence>
<dbReference type="InterPro" id="IPR009057">
    <property type="entry name" value="Homeodomain-like_sf"/>
</dbReference>
<gene>
    <name evidence="1" type="ORF">RGQ15_18685</name>
</gene>
<dbReference type="SUPFAM" id="SSF46689">
    <property type="entry name" value="Homeodomain-like"/>
    <property type="match status" value="1"/>
</dbReference>
<name>A0ABU2HX57_9RHOB</name>
<organism evidence="1 2">
    <name type="scientific">Paracoccus aurantius</name>
    <dbReference type="NCBI Taxonomy" id="3073814"/>
    <lineage>
        <taxon>Bacteria</taxon>
        <taxon>Pseudomonadati</taxon>
        <taxon>Pseudomonadota</taxon>
        <taxon>Alphaproteobacteria</taxon>
        <taxon>Rhodobacterales</taxon>
        <taxon>Paracoccaceae</taxon>
        <taxon>Paracoccus</taxon>
    </lineage>
</organism>
<accession>A0ABU2HX57</accession>
<protein>
    <submittedName>
        <fullName evidence="1">DUF433 domain-containing protein</fullName>
    </submittedName>
</protein>
<keyword evidence="2" id="KW-1185">Reference proteome</keyword>
<dbReference type="PANTHER" id="PTHR34849">
    <property type="entry name" value="SSL5025 PROTEIN"/>
    <property type="match status" value="1"/>
</dbReference>
<dbReference type="Gene3D" id="1.10.10.10">
    <property type="entry name" value="Winged helix-like DNA-binding domain superfamily/Winged helix DNA-binding domain"/>
    <property type="match status" value="1"/>
</dbReference>
<proteinExistence type="predicted"/>
<sequence length="197" mass="21715">MSAELTINEVAHIAEVPPRSVEKAIETGIMKPVKRRAMFTNTMARFLNENSVCYFAAVGHSTYLKELPVSRKKMLMKAIQGMTGPSLVPLDLEPGLYLDLPLIAGAKLEAARAYMTDKKRYITSDPEIFGGVPIIKGTRIPVYAVRDRLADGDTIDDLLEDYPDLARKAFIAANIYALTHPERGRPVAAGRPWESAA</sequence>
<dbReference type="RefSeq" id="WP_311162280.1">
    <property type="nucleotide sequence ID" value="NZ_JAVQLW010000004.1"/>
</dbReference>
<dbReference type="InterPro" id="IPR036388">
    <property type="entry name" value="WH-like_DNA-bd_sf"/>
</dbReference>
<dbReference type="Pfam" id="PF04255">
    <property type="entry name" value="DUF433"/>
    <property type="match status" value="1"/>
</dbReference>
<dbReference type="EMBL" id="JAVQLW010000004">
    <property type="protein sequence ID" value="MDS9469596.1"/>
    <property type="molecule type" value="Genomic_DNA"/>
</dbReference>
<dbReference type="InterPro" id="IPR007367">
    <property type="entry name" value="DUF433"/>
</dbReference>
<comment type="caution">
    <text evidence="1">The sequence shown here is derived from an EMBL/GenBank/DDBJ whole genome shotgun (WGS) entry which is preliminary data.</text>
</comment>
<evidence type="ECO:0000313" key="1">
    <source>
        <dbReference type="EMBL" id="MDS9469596.1"/>
    </source>
</evidence>
<dbReference type="PANTHER" id="PTHR34849:SF3">
    <property type="entry name" value="SSR2962 PROTEIN"/>
    <property type="match status" value="1"/>
</dbReference>